<dbReference type="InterPro" id="IPR027994">
    <property type="entry name" value="WxL_dom"/>
</dbReference>
<reference evidence="4" key="1">
    <citation type="journal article" date="2019" name="Int. J. Syst. Evol. Microbiol.">
        <title>The Global Catalogue of Microorganisms (GCM) 10K type strain sequencing project: providing services to taxonomists for standard genome sequencing and annotation.</title>
        <authorList>
            <consortium name="The Broad Institute Genomics Platform"/>
            <consortium name="The Broad Institute Genome Sequencing Center for Infectious Disease"/>
            <person name="Wu L."/>
            <person name="Ma J."/>
        </authorList>
    </citation>
    <scope>NUCLEOTIDE SEQUENCE [LARGE SCALE GENOMIC DNA]</scope>
    <source>
        <strain evidence="4">CCM 8925</strain>
    </source>
</reference>
<name>A0ABW3EFR5_9LACO</name>
<gene>
    <name evidence="3" type="ORF">ACFQZ7_10900</name>
</gene>
<keyword evidence="4" id="KW-1185">Reference proteome</keyword>
<feature type="region of interest" description="Disordered" evidence="1">
    <location>
        <begin position="21"/>
        <end position="56"/>
    </location>
</feature>
<evidence type="ECO:0000259" key="2">
    <source>
        <dbReference type="Pfam" id="PF13731"/>
    </source>
</evidence>
<comment type="caution">
    <text evidence="3">The sequence shown here is derived from an EMBL/GenBank/DDBJ whole genome shotgun (WGS) entry which is preliminary data.</text>
</comment>
<evidence type="ECO:0000313" key="4">
    <source>
        <dbReference type="Proteomes" id="UP001597104"/>
    </source>
</evidence>
<evidence type="ECO:0000256" key="1">
    <source>
        <dbReference type="SAM" id="MobiDB-lite"/>
    </source>
</evidence>
<accession>A0ABW3EFR5</accession>
<protein>
    <submittedName>
        <fullName evidence="3">WxL domain-containing protein</fullName>
    </submittedName>
</protein>
<feature type="domain" description="WxL" evidence="2">
    <location>
        <begin position="54"/>
        <end position="243"/>
    </location>
</feature>
<dbReference type="Pfam" id="PF13731">
    <property type="entry name" value="WxL"/>
    <property type="match status" value="1"/>
</dbReference>
<dbReference type="EMBL" id="JBHTIO010000047">
    <property type="protein sequence ID" value="MFD0898232.1"/>
    <property type="molecule type" value="Genomic_DNA"/>
</dbReference>
<feature type="compositionally biased region" description="Low complexity" evidence="1">
    <location>
        <begin position="39"/>
        <end position="52"/>
    </location>
</feature>
<dbReference type="Proteomes" id="UP001597104">
    <property type="component" value="Unassembled WGS sequence"/>
</dbReference>
<proteinExistence type="predicted"/>
<evidence type="ECO:0000313" key="3">
    <source>
        <dbReference type="EMBL" id="MFD0898232.1"/>
    </source>
</evidence>
<dbReference type="RefSeq" id="WP_137638830.1">
    <property type="nucleotide sequence ID" value="NZ_BJDN01000043.1"/>
</dbReference>
<sequence>MGAAGIVPAASASAATFGGDINNEGQKLPDNDQVNGAYTTTDGTTNDPTTGTASKQSDANITLKNGFLTLEKVPDLSFGTATSQLSGNYRITSNHSEIVDEGNQDGILAVNDTRDTENGGTADATPTPANAAGWTLGAKLGQFKNLTTNANATGAWGLTLNTDGSAGWTAENNSATTPVTAASFQEGVTLDSNGAAKVVGDAAAGTGYGRNTASLTAASQTKLQVPDGQTEGTYAAPITWTLYAQQGSAVN</sequence>
<organism evidence="3 4">
    <name type="scientific">Loigolactobacillus binensis</name>
    <dbReference type="NCBI Taxonomy" id="2559922"/>
    <lineage>
        <taxon>Bacteria</taxon>
        <taxon>Bacillati</taxon>
        <taxon>Bacillota</taxon>
        <taxon>Bacilli</taxon>
        <taxon>Lactobacillales</taxon>
        <taxon>Lactobacillaceae</taxon>
        <taxon>Loigolactobacillus</taxon>
    </lineage>
</organism>